<protein>
    <submittedName>
        <fullName evidence="2">Uncharacterized protein</fullName>
    </submittedName>
</protein>
<dbReference type="VEuPathDB" id="GiardiaDB:QR46_1592"/>
<evidence type="ECO:0000256" key="1">
    <source>
        <dbReference type="SAM" id="MobiDB-lite"/>
    </source>
</evidence>
<dbReference type="Proteomes" id="UP000070089">
    <property type="component" value="Unassembled WGS sequence"/>
</dbReference>
<organism evidence="2 3">
    <name type="scientific">Giardia duodenalis assemblage B</name>
    <dbReference type="NCBI Taxonomy" id="1394984"/>
    <lineage>
        <taxon>Eukaryota</taxon>
        <taxon>Metamonada</taxon>
        <taxon>Diplomonadida</taxon>
        <taxon>Hexamitidae</taxon>
        <taxon>Giardiinae</taxon>
        <taxon>Giardia</taxon>
    </lineage>
</organism>
<dbReference type="AlphaFoldDB" id="A0A132NWH5"/>
<proteinExistence type="predicted"/>
<feature type="region of interest" description="Disordered" evidence="1">
    <location>
        <begin position="265"/>
        <end position="311"/>
    </location>
</feature>
<sequence length="311" mass="33998">MAVTKVACINKNSELKGMAFNSYTGIKTFYKSLKEGTAQCAGCFAALVGEWSRFSGIAAQSLDCVQRLAAVETAPVRMIIEAIVKHQSQLLEIMTQAFDRYYAIARALSDINSSVDAINVAINGATRSHRLVNKRGPAGVQSDAMQAYLDSNRQLVGMCARFDARRYVQWADLFQAVKHAQLIFSTTAINAWSSEATGASTEITPEIATAQVNLFSALELPYNMKVDAILYQEACHEIGLMQQPHDTVAALTTQPPYSLSTVFQSQNAVSPGDQQPRTAYNQTTKTHNPTSVPQSVSHHQHSQTMVQGPYT</sequence>
<gene>
    <name evidence="2" type="ORF">QR46_1592</name>
</gene>
<feature type="compositionally biased region" description="Polar residues" evidence="1">
    <location>
        <begin position="265"/>
        <end position="290"/>
    </location>
</feature>
<name>A0A132NWH5_GIAIN</name>
<dbReference type="EMBL" id="JXTI01000033">
    <property type="protein sequence ID" value="KWX14413.1"/>
    <property type="molecule type" value="Genomic_DNA"/>
</dbReference>
<accession>A0A132NWH5</accession>
<dbReference type="OrthoDB" id="10251251at2759"/>
<evidence type="ECO:0000313" key="2">
    <source>
        <dbReference type="EMBL" id="KWX14413.1"/>
    </source>
</evidence>
<comment type="caution">
    <text evidence="2">The sequence shown here is derived from an EMBL/GenBank/DDBJ whole genome shotgun (WGS) entry which is preliminary data.</text>
</comment>
<evidence type="ECO:0000313" key="3">
    <source>
        <dbReference type="Proteomes" id="UP000070089"/>
    </source>
</evidence>
<feature type="compositionally biased region" description="Low complexity" evidence="1">
    <location>
        <begin position="291"/>
        <end position="311"/>
    </location>
</feature>
<reference evidence="2 3" key="1">
    <citation type="journal article" date="2015" name="Mol. Biochem. Parasitol.">
        <title>Identification of polymorphic genes for use in assemblage B genotyping assays through comparative genomics of multiple assemblage B Giardia duodenalis isolates.</title>
        <authorList>
            <person name="Wielinga C."/>
            <person name="Thompson R.C."/>
            <person name="Monis P."/>
            <person name="Ryan U."/>
        </authorList>
    </citation>
    <scope>NUCLEOTIDE SEQUENCE [LARGE SCALE GENOMIC DNA]</scope>
    <source>
        <strain evidence="2 3">BAH15c1</strain>
    </source>
</reference>